<evidence type="ECO:0000313" key="3">
    <source>
        <dbReference type="Proteomes" id="UP000198960"/>
    </source>
</evidence>
<accession>A0A1H8VN37</accession>
<gene>
    <name evidence="2" type="ORF">SAMN05660991_03655</name>
</gene>
<dbReference type="EMBL" id="FOEE01000013">
    <property type="protein sequence ID" value="SEP16816.1"/>
    <property type="molecule type" value="Genomic_DNA"/>
</dbReference>
<organism evidence="2 3">
    <name type="scientific">Trujillonella endophytica</name>
    <dbReference type="NCBI Taxonomy" id="673521"/>
    <lineage>
        <taxon>Bacteria</taxon>
        <taxon>Bacillati</taxon>
        <taxon>Actinomycetota</taxon>
        <taxon>Actinomycetes</taxon>
        <taxon>Geodermatophilales</taxon>
        <taxon>Geodermatophilaceae</taxon>
        <taxon>Trujillonella</taxon>
    </lineage>
</organism>
<dbReference type="RefSeq" id="WP_091946801.1">
    <property type="nucleotide sequence ID" value="NZ_FOEE01000013.1"/>
</dbReference>
<dbReference type="Proteomes" id="UP000198960">
    <property type="component" value="Unassembled WGS sequence"/>
</dbReference>
<proteinExistence type="predicted"/>
<keyword evidence="3" id="KW-1185">Reference proteome</keyword>
<feature type="region of interest" description="Disordered" evidence="1">
    <location>
        <begin position="25"/>
        <end position="45"/>
    </location>
</feature>
<feature type="region of interest" description="Disordered" evidence="1">
    <location>
        <begin position="85"/>
        <end position="114"/>
    </location>
</feature>
<sequence length="114" mass="11468">MTTGNDWLDQARRLVAGLGQSFAAGADAPTADAPHGGAAHAGNRGGDCRWCPLCQAVAVLRGERPEVTAALADALTAAAAALRALAAEPPPADPPSRADGDERPGPSVQHIEIA</sequence>
<evidence type="ECO:0000313" key="2">
    <source>
        <dbReference type="EMBL" id="SEP16816.1"/>
    </source>
</evidence>
<protein>
    <submittedName>
        <fullName evidence="2">Uncharacterized protein</fullName>
    </submittedName>
</protein>
<feature type="compositionally biased region" description="Low complexity" evidence="1">
    <location>
        <begin position="25"/>
        <end position="42"/>
    </location>
</feature>
<name>A0A1H8VN37_9ACTN</name>
<evidence type="ECO:0000256" key="1">
    <source>
        <dbReference type="SAM" id="MobiDB-lite"/>
    </source>
</evidence>
<dbReference type="AlphaFoldDB" id="A0A1H8VN37"/>
<dbReference type="STRING" id="673521.SAMN05660991_03655"/>
<reference evidence="3" key="1">
    <citation type="submission" date="2016-10" db="EMBL/GenBank/DDBJ databases">
        <authorList>
            <person name="Varghese N."/>
            <person name="Submissions S."/>
        </authorList>
    </citation>
    <scope>NUCLEOTIDE SEQUENCE [LARGE SCALE GENOMIC DNA]</scope>
    <source>
        <strain evidence="3">DSM 45413</strain>
    </source>
</reference>